<sequence>MAIGIIIADGDSGSRSAAVDGPAGAPATSSTATTTPRTEPEPGIYSMNGISDACDLVDPAPLHKWSSTPDQPPYHHETPPSAYDTGRLSCQFSYKSLASDGVHWNQAAIDLRVEFTTAGAAPAYNDWKRQDTTTGPGAGSGEITGIGAQGYWHTALSDSSYTTGMDYVVGVQDSNVSVRVRIPILRQHGEPSVELNELGAIARSQAQQALDGLRKK</sequence>
<dbReference type="AlphaFoldDB" id="A0A7X6R226"/>
<protein>
    <recommendedName>
        <fullName evidence="4">DUF3558 domain-containing protein</fullName>
    </recommendedName>
</protein>
<dbReference type="RefSeq" id="WP_157114194.1">
    <property type="nucleotide sequence ID" value="NZ_JAAXOS010000003.1"/>
</dbReference>
<dbReference type="EMBL" id="JAAXOS010000003">
    <property type="protein sequence ID" value="NKY25974.1"/>
    <property type="molecule type" value="Genomic_DNA"/>
</dbReference>
<proteinExistence type="predicted"/>
<keyword evidence="3" id="KW-1185">Reference proteome</keyword>
<organism evidence="2 3">
    <name type="scientific">Nocardia gamkensis</name>
    <dbReference type="NCBI Taxonomy" id="352869"/>
    <lineage>
        <taxon>Bacteria</taxon>
        <taxon>Bacillati</taxon>
        <taxon>Actinomycetota</taxon>
        <taxon>Actinomycetes</taxon>
        <taxon>Mycobacteriales</taxon>
        <taxon>Nocardiaceae</taxon>
        <taxon>Nocardia</taxon>
    </lineage>
</organism>
<dbReference type="Proteomes" id="UP000540698">
    <property type="component" value="Unassembled WGS sequence"/>
</dbReference>
<evidence type="ECO:0000256" key="1">
    <source>
        <dbReference type="SAM" id="MobiDB-lite"/>
    </source>
</evidence>
<evidence type="ECO:0000313" key="2">
    <source>
        <dbReference type="EMBL" id="NKY25974.1"/>
    </source>
</evidence>
<evidence type="ECO:0000313" key="3">
    <source>
        <dbReference type="Proteomes" id="UP000540698"/>
    </source>
</evidence>
<reference evidence="2 3" key="1">
    <citation type="submission" date="2020-04" db="EMBL/GenBank/DDBJ databases">
        <title>MicrobeNet Type strains.</title>
        <authorList>
            <person name="Nicholson A.C."/>
        </authorList>
    </citation>
    <scope>NUCLEOTIDE SEQUENCE [LARGE SCALE GENOMIC DNA]</scope>
    <source>
        <strain evidence="2 3">DSM 44956</strain>
    </source>
</reference>
<gene>
    <name evidence="2" type="ORF">HGB38_07035</name>
</gene>
<evidence type="ECO:0008006" key="4">
    <source>
        <dbReference type="Google" id="ProtNLM"/>
    </source>
</evidence>
<accession>A0A7X6R226</accession>
<name>A0A7X6R226_9NOCA</name>
<comment type="caution">
    <text evidence="2">The sequence shown here is derived from an EMBL/GenBank/DDBJ whole genome shotgun (WGS) entry which is preliminary data.</text>
</comment>
<feature type="compositionally biased region" description="Low complexity" evidence="1">
    <location>
        <begin position="21"/>
        <end position="37"/>
    </location>
</feature>
<feature type="region of interest" description="Disordered" evidence="1">
    <location>
        <begin position="11"/>
        <end position="82"/>
    </location>
</feature>